<dbReference type="InterPro" id="IPR020904">
    <property type="entry name" value="Sc_DH/Rdtase_CS"/>
</dbReference>
<comment type="similarity">
    <text evidence="1">Belongs to the short-chain dehydrogenases/reductases (SDR) family.</text>
</comment>
<evidence type="ECO:0000313" key="6">
    <source>
        <dbReference type="Proteomes" id="UP000001744"/>
    </source>
</evidence>
<keyword evidence="2" id="KW-0521">NADP</keyword>
<gene>
    <name evidence="5" type="primary">nre1</name>
    <name evidence="4" type="ORF">SJAG_03098</name>
</gene>
<evidence type="ECO:0000256" key="1">
    <source>
        <dbReference type="ARBA" id="ARBA00006484"/>
    </source>
</evidence>
<protein>
    <recommendedName>
        <fullName evidence="7">Short chain dehydrogenase</fullName>
    </recommendedName>
</protein>
<proteinExistence type="inferred from homology"/>
<dbReference type="EMBL" id="KE651167">
    <property type="protein sequence ID" value="EEB07971.1"/>
    <property type="molecule type" value="Genomic_DNA"/>
</dbReference>
<dbReference type="PRINTS" id="PR00081">
    <property type="entry name" value="GDHRDH"/>
</dbReference>
<evidence type="ECO:0008006" key="7">
    <source>
        <dbReference type="Google" id="ProtNLM"/>
    </source>
</evidence>
<dbReference type="PROSITE" id="PS00061">
    <property type="entry name" value="ADH_SHORT"/>
    <property type="match status" value="1"/>
</dbReference>
<evidence type="ECO:0000313" key="4">
    <source>
        <dbReference type="EMBL" id="EEB07971.1"/>
    </source>
</evidence>
<dbReference type="Gene3D" id="3.40.50.720">
    <property type="entry name" value="NAD(P)-binding Rossmann-like Domain"/>
    <property type="match status" value="1"/>
</dbReference>
<dbReference type="FunFam" id="3.40.50.720:FF:000281">
    <property type="entry name" value="Uncharacterized oxidoreductase YIR035C"/>
    <property type="match status" value="1"/>
</dbReference>
<dbReference type="OMA" id="PGDMATD"/>
<dbReference type="VEuPathDB" id="FungiDB:SJAG_03098"/>
<dbReference type="GO" id="GO:0050664">
    <property type="term" value="F:oxidoreductase activity, acting on NAD(P)H, oxygen as acceptor"/>
    <property type="evidence" value="ECO:0000318"/>
    <property type="project" value="GO_Central"/>
</dbReference>
<dbReference type="AlphaFoldDB" id="B6K3B4"/>
<dbReference type="SUPFAM" id="SSF51735">
    <property type="entry name" value="NAD(P)-binding Rossmann-fold domains"/>
    <property type="match status" value="1"/>
</dbReference>
<dbReference type="InterPro" id="IPR002347">
    <property type="entry name" value="SDR_fam"/>
</dbReference>
<keyword evidence="6" id="KW-1185">Reference proteome</keyword>
<dbReference type="eggNOG" id="KOG1204">
    <property type="taxonomic scope" value="Eukaryota"/>
</dbReference>
<dbReference type="OrthoDB" id="153074at2759"/>
<dbReference type="InterPro" id="IPR036291">
    <property type="entry name" value="NAD(P)-bd_dom_sf"/>
</dbReference>
<dbReference type="Proteomes" id="UP000001744">
    <property type="component" value="Unassembled WGS sequence"/>
</dbReference>
<evidence type="ECO:0000256" key="3">
    <source>
        <dbReference type="ARBA" id="ARBA00023002"/>
    </source>
</evidence>
<dbReference type="JaponicusDB" id="SJAG_03098">
    <property type="gene designation" value="nre1"/>
</dbReference>
<dbReference type="PANTHER" id="PTHR43008">
    <property type="entry name" value="BENZIL REDUCTASE"/>
    <property type="match status" value="1"/>
</dbReference>
<reference evidence="4 6" key="1">
    <citation type="journal article" date="2011" name="Science">
        <title>Comparative functional genomics of the fission yeasts.</title>
        <authorList>
            <person name="Rhind N."/>
            <person name="Chen Z."/>
            <person name="Yassour M."/>
            <person name="Thompson D.A."/>
            <person name="Haas B.J."/>
            <person name="Habib N."/>
            <person name="Wapinski I."/>
            <person name="Roy S."/>
            <person name="Lin M.F."/>
            <person name="Heiman D.I."/>
            <person name="Young S.K."/>
            <person name="Furuya K."/>
            <person name="Guo Y."/>
            <person name="Pidoux A."/>
            <person name="Chen H.M."/>
            <person name="Robbertse B."/>
            <person name="Goldberg J.M."/>
            <person name="Aoki K."/>
            <person name="Bayne E.H."/>
            <person name="Berlin A.M."/>
            <person name="Desjardins C.A."/>
            <person name="Dobbs E."/>
            <person name="Dukaj L."/>
            <person name="Fan L."/>
            <person name="FitzGerald M.G."/>
            <person name="French C."/>
            <person name="Gujja S."/>
            <person name="Hansen K."/>
            <person name="Keifenheim D."/>
            <person name="Levin J.Z."/>
            <person name="Mosher R.A."/>
            <person name="Mueller C.A."/>
            <person name="Pfiffner J."/>
            <person name="Priest M."/>
            <person name="Russ C."/>
            <person name="Smialowska A."/>
            <person name="Swoboda P."/>
            <person name="Sykes S.M."/>
            <person name="Vaughn M."/>
            <person name="Vengrova S."/>
            <person name="Yoder R."/>
            <person name="Zeng Q."/>
            <person name="Allshire R."/>
            <person name="Baulcombe D."/>
            <person name="Birren B.W."/>
            <person name="Brown W."/>
            <person name="Ekwall K."/>
            <person name="Kellis M."/>
            <person name="Leatherwood J."/>
            <person name="Levin H."/>
            <person name="Margalit H."/>
            <person name="Martienssen R."/>
            <person name="Nieduszynski C.A."/>
            <person name="Spatafora J.W."/>
            <person name="Friedman N."/>
            <person name="Dalgaard J.Z."/>
            <person name="Baumann P."/>
            <person name="Niki H."/>
            <person name="Regev A."/>
            <person name="Nusbaum C."/>
        </authorList>
    </citation>
    <scope>NUCLEOTIDE SEQUENCE [LARGE SCALE GENOMIC DNA]</scope>
    <source>
        <strain evidence="6">yFS275 / FY16936</strain>
    </source>
</reference>
<dbReference type="GeneID" id="7048444"/>
<name>B6K3B4_SCHJY</name>
<dbReference type="PANTHER" id="PTHR43008:SF8">
    <property type="entry name" value="BENZIL REDUCTASE ((S)-BENZOIN FORMING) IRC24"/>
    <property type="match status" value="1"/>
</dbReference>
<keyword evidence="3" id="KW-0560">Oxidoreductase</keyword>
<accession>B6K3B4</accession>
<dbReference type="HOGENOM" id="CLU_010194_2_11_1"/>
<dbReference type="STRING" id="402676.B6K3B4"/>
<evidence type="ECO:0000313" key="5">
    <source>
        <dbReference type="JaponicusDB" id="SJAG_03098"/>
    </source>
</evidence>
<dbReference type="Pfam" id="PF00106">
    <property type="entry name" value="adh_short"/>
    <property type="match status" value="1"/>
</dbReference>
<evidence type="ECO:0000256" key="2">
    <source>
        <dbReference type="ARBA" id="ARBA00022857"/>
    </source>
</evidence>
<dbReference type="RefSeq" id="XP_002174264.1">
    <property type="nucleotide sequence ID" value="XM_002174228.2"/>
</dbReference>
<sequence length="249" mass="27180">MSDQKVVLLTGASRGIGLCAAAALVKQARVVTVSRTMTHELEDLLKANSDKMEHVQGDVCTCAKEAVQRALDRFGRLDSVILNAGVVEPIANIAEADMQEWRKLFDVNFFSVVEMVKEALPYVRKQKGSIVIVSSGAAVHILPAWAAYCCSKAAINMLVQNLGSEEPDVMSVALRPGAVDTSMQDLIREERNKNAMGDMHDFFKNLKATGKLVNPEDIGKALTILSLQPTTKLSGQFVDWKTIVHPSNE</sequence>
<organism evidence="4 6">
    <name type="scientific">Schizosaccharomyces japonicus (strain yFS275 / FY16936)</name>
    <name type="common">Fission yeast</name>
    <dbReference type="NCBI Taxonomy" id="402676"/>
    <lineage>
        <taxon>Eukaryota</taxon>
        <taxon>Fungi</taxon>
        <taxon>Dikarya</taxon>
        <taxon>Ascomycota</taxon>
        <taxon>Taphrinomycotina</taxon>
        <taxon>Schizosaccharomycetes</taxon>
        <taxon>Schizosaccharomycetales</taxon>
        <taxon>Schizosaccharomycetaceae</taxon>
        <taxon>Schizosaccharomyces</taxon>
    </lineage>
</organism>